<name>A0A1G6R8S1_9MICO</name>
<organism evidence="1 2">
    <name type="scientific">Microbacterium enclense</name>
    <dbReference type="NCBI Taxonomy" id="993073"/>
    <lineage>
        <taxon>Bacteria</taxon>
        <taxon>Bacillati</taxon>
        <taxon>Actinomycetota</taxon>
        <taxon>Actinomycetes</taxon>
        <taxon>Micrococcales</taxon>
        <taxon>Microbacteriaceae</taxon>
        <taxon>Microbacterium</taxon>
    </lineage>
</organism>
<sequence length="146" mass="15292">MSLIDPTPETVATLDALSDAARARPGDFAAMDALWRAVYALPHWSFIARGSEDAPSPFIGQLANGPMVLAFTTRQRAHGGALAAGLDEEAASRVLSVPLPGAVEWLAAFAQQGVAGVVFDMPEQGYMAPLQNLLPMQAHIASTPPA</sequence>
<dbReference type="EMBL" id="FMYG01000010">
    <property type="protein sequence ID" value="SDD00684.1"/>
    <property type="molecule type" value="Genomic_DNA"/>
</dbReference>
<evidence type="ECO:0000313" key="2">
    <source>
        <dbReference type="Proteomes" id="UP000183203"/>
    </source>
</evidence>
<proteinExistence type="predicted"/>
<accession>A0A1G6R8S1</accession>
<reference evidence="1 2" key="1">
    <citation type="submission" date="2016-09" db="EMBL/GenBank/DDBJ databases">
        <authorList>
            <person name="Capua I."/>
            <person name="De Benedictis P."/>
            <person name="Joannis T."/>
            <person name="Lombin L.H."/>
            <person name="Cattoli G."/>
        </authorList>
    </citation>
    <scope>NUCLEOTIDE SEQUENCE [LARGE SCALE GENOMIC DNA]</scope>
    <source>
        <strain evidence="1 2">NIO-1002</strain>
    </source>
</reference>
<evidence type="ECO:0000313" key="1">
    <source>
        <dbReference type="EMBL" id="SDD00684.1"/>
    </source>
</evidence>
<dbReference type="RefSeq" id="WP_058233596.1">
    <property type="nucleotide sequence ID" value="NZ_FMYG01000010.1"/>
</dbReference>
<dbReference type="AlphaFoldDB" id="A0A1G6R8S1"/>
<dbReference type="Proteomes" id="UP000183203">
    <property type="component" value="Unassembled WGS sequence"/>
</dbReference>
<gene>
    <name evidence="1" type="ORF">SAMN05216418_0076</name>
</gene>
<protein>
    <recommendedName>
        <fullName evidence="3">SseB protein N-terminal domain-containing protein</fullName>
    </recommendedName>
</protein>
<evidence type="ECO:0008006" key="3">
    <source>
        <dbReference type="Google" id="ProtNLM"/>
    </source>
</evidence>
<dbReference type="OrthoDB" id="3635752at2"/>